<dbReference type="InParanoid" id="A0A2J6TD75"/>
<accession>A0A2J6TD75</accession>
<dbReference type="RefSeq" id="XP_024737881.1">
    <property type="nucleotide sequence ID" value="XM_024872371.1"/>
</dbReference>
<proteinExistence type="predicted"/>
<reference evidence="1 2" key="1">
    <citation type="submission" date="2016-04" db="EMBL/GenBank/DDBJ databases">
        <title>A degradative enzymes factory behind the ericoid mycorrhizal symbiosis.</title>
        <authorList>
            <consortium name="DOE Joint Genome Institute"/>
            <person name="Martino E."/>
            <person name="Morin E."/>
            <person name="Grelet G."/>
            <person name="Kuo A."/>
            <person name="Kohler A."/>
            <person name="Daghino S."/>
            <person name="Barry K."/>
            <person name="Choi C."/>
            <person name="Cichocki N."/>
            <person name="Clum A."/>
            <person name="Copeland A."/>
            <person name="Hainaut M."/>
            <person name="Haridas S."/>
            <person name="Labutti K."/>
            <person name="Lindquist E."/>
            <person name="Lipzen A."/>
            <person name="Khouja H.-R."/>
            <person name="Murat C."/>
            <person name="Ohm R."/>
            <person name="Olson A."/>
            <person name="Spatafora J."/>
            <person name="Veneault-Fourrey C."/>
            <person name="Henrissat B."/>
            <person name="Grigoriev I."/>
            <person name="Martin F."/>
            <person name="Perotto S."/>
        </authorList>
    </citation>
    <scope>NUCLEOTIDE SEQUENCE [LARGE SCALE GENOMIC DNA]</scope>
    <source>
        <strain evidence="1 2">E</strain>
    </source>
</reference>
<sequence>MAGVLTRRSASAITGAIQSGIQGSAQLGTLGTVQSGEGNGTQILPEPAGKMTITEKLAAACYYITELEAEI</sequence>
<gene>
    <name evidence="1" type="ORF">K444DRAFT_384468</name>
</gene>
<dbReference type="GeneID" id="36580452"/>
<keyword evidence="2" id="KW-1185">Reference proteome</keyword>
<dbReference type="EMBL" id="KZ613787">
    <property type="protein sequence ID" value="PMD60977.1"/>
    <property type="molecule type" value="Genomic_DNA"/>
</dbReference>
<dbReference type="Proteomes" id="UP000235371">
    <property type="component" value="Unassembled WGS sequence"/>
</dbReference>
<protein>
    <submittedName>
        <fullName evidence="1">Uncharacterized protein</fullName>
    </submittedName>
</protein>
<evidence type="ECO:0000313" key="1">
    <source>
        <dbReference type="EMBL" id="PMD60977.1"/>
    </source>
</evidence>
<organism evidence="1 2">
    <name type="scientific">Hyaloscypha bicolor E</name>
    <dbReference type="NCBI Taxonomy" id="1095630"/>
    <lineage>
        <taxon>Eukaryota</taxon>
        <taxon>Fungi</taxon>
        <taxon>Dikarya</taxon>
        <taxon>Ascomycota</taxon>
        <taxon>Pezizomycotina</taxon>
        <taxon>Leotiomycetes</taxon>
        <taxon>Helotiales</taxon>
        <taxon>Hyaloscyphaceae</taxon>
        <taxon>Hyaloscypha</taxon>
        <taxon>Hyaloscypha bicolor</taxon>
    </lineage>
</organism>
<evidence type="ECO:0000313" key="2">
    <source>
        <dbReference type="Proteomes" id="UP000235371"/>
    </source>
</evidence>
<name>A0A2J6TD75_9HELO</name>
<dbReference type="AlphaFoldDB" id="A0A2J6TD75"/>